<keyword evidence="4" id="KW-1185">Reference proteome</keyword>
<dbReference type="Proteomes" id="UP000317557">
    <property type="component" value="Unassembled WGS sequence"/>
</dbReference>
<dbReference type="InterPro" id="IPR006442">
    <property type="entry name" value="Antitoxin_Phd/YefM"/>
</dbReference>
<name>A0A521D3D8_9BACT</name>
<dbReference type="InterPro" id="IPR036165">
    <property type="entry name" value="YefM-like_sf"/>
</dbReference>
<reference evidence="3 4" key="1">
    <citation type="submission" date="2017-05" db="EMBL/GenBank/DDBJ databases">
        <authorList>
            <person name="Varghese N."/>
            <person name="Submissions S."/>
        </authorList>
    </citation>
    <scope>NUCLEOTIDE SEQUENCE [LARGE SCALE GENOMIC DNA]</scope>
    <source>
        <strain evidence="3 4">DSM 21985</strain>
    </source>
</reference>
<dbReference type="PANTHER" id="PTHR33713:SF11">
    <property type="entry name" value="PREVENT-HOST-DEATH FAMILY PROTEIN"/>
    <property type="match status" value="1"/>
</dbReference>
<comment type="similarity">
    <text evidence="1 2">Belongs to the phD/YefM antitoxin family.</text>
</comment>
<dbReference type="SUPFAM" id="SSF143120">
    <property type="entry name" value="YefM-like"/>
    <property type="match status" value="1"/>
</dbReference>
<gene>
    <name evidence="3" type="ORF">SAMN06265219_10722</name>
</gene>
<protein>
    <recommendedName>
        <fullName evidence="2">Antitoxin</fullName>
    </recommendedName>
</protein>
<evidence type="ECO:0000313" key="4">
    <source>
        <dbReference type="Proteomes" id="UP000317557"/>
    </source>
</evidence>
<dbReference type="Pfam" id="PF02604">
    <property type="entry name" value="PhdYeFM_antitox"/>
    <property type="match status" value="1"/>
</dbReference>
<dbReference type="OrthoDB" id="9809157at2"/>
<dbReference type="EMBL" id="FXTP01000007">
    <property type="protein sequence ID" value="SMO65430.1"/>
    <property type="molecule type" value="Genomic_DNA"/>
</dbReference>
<evidence type="ECO:0000313" key="3">
    <source>
        <dbReference type="EMBL" id="SMO65430.1"/>
    </source>
</evidence>
<accession>A0A521D3D8</accession>
<evidence type="ECO:0000256" key="2">
    <source>
        <dbReference type="RuleBase" id="RU362080"/>
    </source>
</evidence>
<organism evidence="3 4">
    <name type="scientific">Gracilimonas mengyeensis</name>
    <dbReference type="NCBI Taxonomy" id="1302730"/>
    <lineage>
        <taxon>Bacteria</taxon>
        <taxon>Pseudomonadati</taxon>
        <taxon>Balneolota</taxon>
        <taxon>Balneolia</taxon>
        <taxon>Balneolales</taxon>
        <taxon>Balneolaceae</taxon>
        <taxon>Gracilimonas</taxon>
    </lineage>
</organism>
<dbReference type="Gene3D" id="3.40.1620.10">
    <property type="entry name" value="YefM-like domain"/>
    <property type="match status" value="1"/>
</dbReference>
<dbReference type="InterPro" id="IPR051405">
    <property type="entry name" value="phD/YefM_antitoxin"/>
</dbReference>
<comment type="function">
    <text evidence="2">Antitoxin component of a type II toxin-antitoxin (TA) system.</text>
</comment>
<dbReference type="PANTHER" id="PTHR33713">
    <property type="entry name" value="ANTITOXIN YAFN-RELATED"/>
    <property type="match status" value="1"/>
</dbReference>
<dbReference type="RefSeq" id="WP_142454274.1">
    <property type="nucleotide sequence ID" value="NZ_FXTP01000007.1"/>
</dbReference>
<proteinExistence type="inferred from homology"/>
<sequence>MSHIKLDQDIRSLSDFRANAASYIEHVKSKRRPLILTQHGKSSAVLIDVEDYQKMLDKIELLEELSAARKELDNGEGISHDEFINELRSQYSS</sequence>
<dbReference type="AlphaFoldDB" id="A0A521D3D8"/>
<evidence type="ECO:0000256" key="1">
    <source>
        <dbReference type="ARBA" id="ARBA00009981"/>
    </source>
</evidence>
<dbReference type="NCBIfam" id="TIGR01552">
    <property type="entry name" value="phd_fam"/>
    <property type="match status" value="1"/>
</dbReference>